<dbReference type="PANTHER" id="PTHR30448:SF0">
    <property type="entry name" value="RNASE ADAPTER PROTEIN RAPZ"/>
    <property type="match status" value="1"/>
</dbReference>
<gene>
    <name evidence="6" type="ORF">METZ01_LOCUS173923</name>
</gene>
<feature type="non-terminal residue" evidence="6">
    <location>
        <position position="1"/>
    </location>
</feature>
<dbReference type="GO" id="GO:0005524">
    <property type="term" value="F:ATP binding"/>
    <property type="evidence" value="ECO:0007669"/>
    <property type="project" value="UniProtKB-KW"/>
</dbReference>
<dbReference type="EMBL" id="UINC01032809">
    <property type="protein sequence ID" value="SVB21069.1"/>
    <property type="molecule type" value="Genomic_DNA"/>
</dbReference>
<organism evidence="6">
    <name type="scientific">marine metagenome</name>
    <dbReference type="NCBI Taxonomy" id="408172"/>
    <lineage>
        <taxon>unclassified sequences</taxon>
        <taxon>metagenomes</taxon>
        <taxon>ecological metagenomes</taxon>
    </lineage>
</organism>
<evidence type="ECO:0000259" key="5">
    <source>
        <dbReference type="Pfam" id="PF22740"/>
    </source>
</evidence>
<reference evidence="6" key="1">
    <citation type="submission" date="2018-05" db="EMBL/GenBank/DDBJ databases">
        <authorList>
            <person name="Lanie J.A."/>
            <person name="Ng W.-L."/>
            <person name="Kazmierczak K.M."/>
            <person name="Andrzejewski T.M."/>
            <person name="Davidsen T.M."/>
            <person name="Wayne K.J."/>
            <person name="Tettelin H."/>
            <person name="Glass J.I."/>
            <person name="Rusch D."/>
            <person name="Podicherti R."/>
            <person name="Tsui H.-C.T."/>
            <person name="Winkler M.E."/>
        </authorList>
    </citation>
    <scope>NUCLEOTIDE SEQUENCE</scope>
</reference>
<evidence type="ECO:0000256" key="3">
    <source>
        <dbReference type="ARBA" id="ARBA00023134"/>
    </source>
</evidence>
<evidence type="ECO:0000256" key="2">
    <source>
        <dbReference type="ARBA" id="ARBA00022840"/>
    </source>
</evidence>
<evidence type="ECO:0000259" key="4">
    <source>
        <dbReference type="Pfam" id="PF03668"/>
    </source>
</evidence>
<dbReference type="InterPro" id="IPR053930">
    <property type="entry name" value="RapZ-like_N"/>
</dbReference>
<accession>A0A382C5C2</accession>
<feature type="domain" description="RapZ-like N-terminal" evidence="4">
    <location>
        <begin position="6"/>
        <end position="156"/>
    </location>
</feature>
<evidence type="ECO:0008006" key="7">
    <source>
        <dbReference type="Google" id="ProtNLM"/>
    </source>
</evidence>
<dbReference type="SUPFAM" id="SSF52540">
    <property type="entry name" value="P-loop containing nucleoside triphosphate hydrolases"/>
    <property type="match status" value="1"/>
</dbReference>
<keyword evidence="1" id="KW-0547">Nucleotide-binding</keyword>
<keyword evidence="3" id="KW-0342">GTP-binding</keyword>
<dbReference type="InterPro" id="IPR053931">
    <property type="entry name" value="RapZ_C"/>
</dbReference>
<dbReference type="Pfam" id="PF03668">
    <property type="entry name" value="RapZ-like_N"/>
    <property type="match status" value="1"/>
</dbReference>
<dbReference type="PANTHER" id="PTHR30448">
    <property type="entry name" value="RNASE ADAPTER PROTEIN RAPZ"/>
    <property type="match status" value="1"/>
</dbReference>
<dbReference type="GO" id="GO:0005525">
    <property type="term" value="F:GTP binding"/>
    <property type="evidence" value="ECO:0007669"/>
    <property type="project" value="UniProtKB-KW"/>
</dbReference>
<dbReference type="NCBIfam" id="NF003828">
    <property type="entry name" value="PRK05416.1"/>
    <property type="match status" value="1"/>
</dbReference>
<dbReference type="InterPro" id="IPR027417">
    <property type="entry name" value="P-loop_NTPase"/>
</dbReference>
<name>A0A382C5C2_9ZZZZ</name>
<dbReference type="Gene3D" id="3.40.50.300">
    <property type="entry name" value="P-loop containing nucleotide triphosphate hydrolases"/>
    <property type="match status" value="1"/>
</dbReference>
<dbReference type="Pfam" id="PF22740">
    <property type="entry name" value="PapZ_C"/>
    <property type="match status" value="1"/>
</dbReference>
<keyword evidence="2" id="KW-0067">ATP-binding</keyword>
<dbReference type="PIRSF" id="PIRSF005052">
    <property type="entry name" value="P-loopkin"/>
    <property type="match status" value="1"/>
</dbReference>
<evidence type="ECO:0000313" key="6">
    <source>
        <dbReference type="EMBL" id="SVB21069.1"/>
    </source>
</evidence>
<dbReference type="AlphaFoldDB" id="A0A382C5C2"/>
<protein>
    <recommendedName>
        <fullName evidence="7">Nucleotide-binding protein</fullName>
    </recommendedName>
</protein>
<feature type="domain" description="RapZ C-terminal" evidence="5">
    <location>
        <begin position="165"/>
        <end position="283"/>
    </location>
</feature>
<proteinExistence type="inferred from homology"/>
<sequence length="285" mass="31263">IGVMSDLLVITGLSGAGRSEVAKDLEDLGWFVIDRLPPDIATKVADLAVGPAAPWERVGFALRADVTGGETLQTVSELREIAERLRVVFLDCSTEALVRRYESSRRPHPSPGDAGLVEAIEAERALMEPVRAAADLVLDTSDLNVHELRDRVARLYGESDDRPMRTTVTSFGYKHGLPRDADLVLDCRFLPNPHWIPELRPLSGLDGPVREHVLGHEVTQEFLDQMGDLLGMLMPAYVAEGKSYLSIALGCTGGRHRSVAVAETVAEMLRGREFDPVVIHRDVGR</sequence>
<dbReference type="HAMAP" id="MF_00636">
    <property type="entry name" value="RapZ_like"/>
    <property type="match status" value="1"/>
</dbReference>
<dbReference type="InterPro" id="IPR005337">
    <property type="entry name" value="RapZ-like"/>
</dbReference>
<evidence type="ECO:0000256" key="1">
    <source>
        <dbReference type="ARBA" id="ARBA00022741"/>
    </source>
</evidence>